<dbReference type="PANTHER" id="PTHR30126">
    <property type="entry name" value="HTH-TYPE TRANSCRIPTIONAL REGULATOR"/>
    <property type="match status" value="1"/>
</dbReference>
<comment type="caution">
    <text evidence="6">The sequence shown here is derived from an EMBL/GenBank/DDBJ whole genome shotgun (WGS) entry which is preliminary data.</text>
</comment>
<dbReference type="InterPro" id="IPR036390">
    <property type="entry name" value="WH_DNA-bd_sf"/>
</dbReference>
<dbReference type="SUPFAM" id="SSF53850">
    <property type="entry name" value="Periplasmic binding protein-like II"/>
    <property type="match status" value="1"/>
</dbReference>
<evidence type="ECO:0000313" key="7">
    <source>
        <dbReference type="Proteomes" id="UP000664495"/>
    </source>
</evidence>
<keyword evidence="7" id="KW-1185">Reference proteome</keyword>
<evidence type="ECO:0000259" key="5">
    <source>
        <dbReference type="PROSITE" id="PS50931"/>
    </source>
</evidence>
<dbReference type="RefSeq" id="WP_207107662.1">
    <property type="nucleotide sequence ID" value="NZ_JAFLVR010000012.1"/>
</dbReference>
<keyword evidence="4" id="KW-0804">Transcription</keyword>
<dbReference type="Pfam" id="PF03466">
    <property type="entry name" value="LysR_substrate"/>
    <property type="match status" value="1"/>
</dbReference>
<sequence>MELKNLITFKTIVETGSFQNASFQLNYAQSTVTNQIQQLENEFNVKLFEKVGRQMMLTQAGKDLIPHINSIIDTMSLIKNYHNRDNTKLEGELRIALPESLLTYQLQPILKKFHQEAPNVKLHLRTMNCYQIPSEVHSGLVDLGVYYDVEERIPNLIINKIWKHSIVLIGSPQLDTTRIDFSKPNQTIDSCLLTNDPDSIFQKRLNRYLKKMNINFSHSMNIRSIETIKRSTQSNLGIAILPRFVVEKELTANDIKEIPINFSKGQTQIETIYAFHKNKWMSPSMKLFINLLENEKADEEFI</sequence>
<evidence type="ECO:0000256" key="3">
    <source>
        <dbReference type="ARBA" id="ARBA00023125"/>
    </source>
</evidence>
<name>A0ABS3HEJ9_9ENTE</name>
<accession>A0ABS3HEJ9</accession>
<dbReference type="PANTHER" id="PTHR30126:SF5">
    <property type="entry name" value="HTH-TYPE TRANSCRIPTIONAL ACTIVATOR CMPR"/>
    <property type="match status" value="1"/>
</dbReference>
<dbReference type="EMBL" id="JAFLVR010000012">
    <property type="protein sequence ID" value="MBO0451884.1"/>
    <property type="molecule type" value="Genomic_DNA"/>
</dbReference>
<evidence type="ECO:0000256" key="4">
    <source>
        <dbReference type="ARBA" id="ARBA00023163"/>
    </source>
</evidence>
<feature type="domain" description="HTH lysR-type" evidence="5">
    <location>
        <begin position="1"/>
        <end position="58"/>
    </location>
</feature>
<dbReference type="Pfam" id="PF00126">
    <property type="entry name" value="HTH_1"/>
    <property type="match status" value="1"/>
</dbReference>
<comment type="similarity">
    <text evidence="1">Belongs to the LysR transcriptional regulatory family.</text>
</comment>
<keyword evidence="2" id="KW-0805">Transcription regulation</keyword>
<organism evidence="6 7">
    <name type="scientific">Candidatus Enterococcus murrayae</name>
    <dbReference type="NCBI Taxonomy" id="2815321"/>
    <lineage>
        <taxon>Bacteria</taxon>
        <taxon>Bacillati</taxon>
        <taxon>Bacillota</taxon>
        <taxon>Bacilli</taxon>
        <taxon>Lactobacillales</taxon>
        <taxon>Enterococcaceae</taxon>
        <taxon>Enterococcus</taxon>
    </lineage>
</organism>
<keyword evidence="3" id="KW-0238">DNA-binding</keyword>
<gene>
    <name evidence="6" type="ORF">JZO85_06355</name>
</gene>
<dbReference type="Proteomes" id="UP000664495">
    <property type="component" value="Unassembled WGS sequence"/>
</dbReference>
<dbReference type="PROSITE" id="PS50931">
    <property type="entry name" value="HTH_LYSR"/>
    <property type="match status" value="1"/>
</dbReference>
<proteinExistence type="inferred from homology"/>
<evidence type="ECO:0000313" key="6">
    <source>
        <dbReference type="EMBL" id="MBO0451884.1"/>
    </source>
</evidence>
<protein>
    <submittedName>
        <fullName evidence="6">LysR family transcriptional regulator</fullName>
    </submittedName>
</protein>
<dbReference type="InterPro" id="IPR036388">
    <property type="entry name" value="WH-like_DNA-bd_sf"/>
</dbReference>
<reference evidence="6 7" key="1">
    <citation type="submission" date="2021-03" db="EMBL/GenBank/DDBJ databases">
        <title>Enterococcal diversity collection.</title>
        <authorList>
            <person name="Gilmore M.S."/>
            <person name="Schwartzman J."/>
            <person name="Van Tyne D."/>
            <person name="Martin M."/>
            <person name="Earl A.M."/>
            <person name="Manson A.L."/>
            <person name="Straub T."/>
            <person name="Salamzade R."/>
            <person name="Saavedra J."/>
            <person name="Lebreton F."/>
            <person name="Prichula J."/>
            <person name="Schaufler K."/>
            <person name="Gaca A."/>
            <person name="Sgardioli B."/>
            <person name="Wagenaar J."/>
            <person name="Strong T."/>
        </authorList>
    </citation>
    <scope>NUCLEOTIDE SEQUENCE [LARGE SCALE GENOMIC DNA]</scope>
    <source>
        <strain evidence="6 7">MJM16</strain>
    </source>
</reference>
<evidence type="ECO:0000256" key="2">
    <source>
        <dbReference type="ARBA" id="ARBA00023015"/>
    </source>
</evidence>
<evidence type="ECO:0000256" key="1">
    <source>
        <dbReference type="ARBA" id="ARBA00009437"/>
    </source>
</evidence>
<dbReference type="SUPFAM" id="SSF46785">
    <property type="entry name" value="Winged helix' DNA-binding domain"/>
    <property type="match status" value="1"/>
</dbReference>
<dbReference type="CDD" id="cd05466">
    <property type="entry name" value="PBP2_LTTR_substrate"/>
    <property type="match status" value="1"/>
</dbReference>
<dbReference type="Gene3D" id="3.40.190.10">
    <property type="entry name" value="Periplasmic binding protein-like II"/>
    <property type="match status" value="2"/>
</dbReference>
<dbReference type="InterPro" id="IPR000847">
    <property type="entry name" value="LysR_HTH_N"/>
</dbReference>
<dbReference type="InterPro" id="IPR005119">
    <property type="entry name" value="LysR_subst-bd"/>
</dbReference>
<dbReference type="Gene3D" id="1.10.10.10">
    <property type="entry name" value="Winged helix-like DNA-binding domain superfamily/Winged helix DNA-binding domain"/>
    <property type="match status" value="1"/>
</dbReference>